<dbReference type="GO" id="GO:0005886">
    <property type="term" value="C:plasma membrane"/>
    <property type="evidence" value="ECO:0007669"/>
    <property type="project" value="TreeGrafter"/>
</dbReference>
<proteinExistence type="predicted"/>
<name>A0A1R4EGT9_9GAMM</name>
<keyword evidence="8" id="KW-1185">Reference proteome</keyword>
<evidence type="ECO:0000313" key="7">
    <source>
        <dbReference type="EMBL" id="SJM37663.1"/>
    </source>
</evidence>
<dbReference type="RefSeq" id="WP_077449055.1">
    <property type="nucleotide sequence ID" value="NZ_FUGD01000094.1"/>
</dbReference>
<reference evidence="8" key="1">
    <citation type="submission" date="2017-02" db="EMBL/GenBank/DDBJ databases">
        <authorList>
            <person name="Mornico D."/>
        </authorList>
    </citation>
    <scope>NUCLEOTIDE SEQUENCE [LARGE SCALE GENOMIC DNA]</scope>
</reference>
<dbReference type="Pfam" id="PF01957">
    <property type="entry name" value="NfeD"/>
    <property type="match status" value="1"/>
</dbReference>
<sequence>MFVFEPWHWLVLGGILIISEMFLTTFATLWFGIAAVIVALLSWLMPLPQAFQIILWLILSLMMMAIWFKFVKPLSVDRTKAGLGGSVIIGEKGMITVEPTADRVGTVRFSVPIVGATEWKCRTRGEELEVGQRVVVVDVIGNELIVVPAQTMAHINHR</sequence>
<keyword evidence="3 5" id="KW-1133">Transmembrane helix</keyword>
<dbReference type="EMBL" id="FUGD01000094">
    <property type="protein sequence ID" value="SJM37663.1"/>
    <property type="molecule type" value="Genomic_DNA"/>
</dbReference>
<dbReference type="InterPro" id="IPR002810">
    <property type="entry name" value="NfeD-like_C"/>
</dbReference>
<dbReference type="STRING" id="1945520.A1019T_01645"/>
<evidence type="ECO:0000256" key="5">
    <source>
        <dbReference type="SAM" id="Phobius"/>
    </source>
</evidence>
<accession>A0A1R4EGT9</accession>
<organism evidence="7 8">
    <name type="scientific">Psychrobacter pasteurii</name>
    <dbReference type="NCBI Taxonomy" id="1945520"/>
    <lineage>
        <taxon>Bacteria</taxon>
        <taxon>Pseudomonadati</taxon>
        <taxon>Pseudomonadota</taxon>
        <taxon>Gammaproteobacteria</taxon>
        <taxon>Moraxellales</taxon>
        <taxon>Moraxellaceae</taxon>
        <taxon>Psychrobacter</taxon>
    </lineage>
</organism>
<evidence type="ECO:0000256" key="1">
    <source>
        <dbReference type="ARBA" id="ARBA00004141"/>
    </source>
</evidence>
<gene>
    <name evidence="7" type="ORF">A1019T_01645</name>
</gene>
<evidence type="ECO:0000256" key="4">
    <source>
        <dbReference type="ARBA" id="ARBA00023136"/>
    </source>
</evidence>
<keyword evidence="2 5" id="KW-0812">Transmembrane</keyword>
<feature type="domain" description="NfeD-like C-terminal" evidence="6">
    <location>
        <begin position="88"/>
        <end position="148"/>
    </location>
</feature>
<keyword evidence="4 5" id="KW-0472">Membrane</keyword>
<dbReference type="InterPro" id="IPR052165">
    <property type="entry name" value="Membrane_assoc_protease"/>
</dbReference>
<dbReference type="PANTHER" id="PTHR33507">
    <property type="entry name" value="INNER MEMBRANE PROTEIN YBBJ"/>
    <property type="match status" value="1"/>
</dbReference>
<dbReference type="Proteomes" id="UP000188169">
    <property type="component" value="Unassembled WGS sequence"/>
</dbReference>
<dbReference type="Gene3D" id="2.40.50.140">
    <property type="entry name" value="Nucleic acid-binding proteins"/>
    <property type="match status" value="1"/>
</dbReference>
<dbReference type="PANTHER" id="PTHR33507:SF3">
    <property type="entry name" value="INNER MEMBRANE PROTEIN YBBJ"/>
    <property type="match status" value="1"/>
</dbReference>
<feature type="transmembrane region" description="Helical" evidence="5">
    <location>
        <begin position="53"/>
        <end position="71"/>
    </location>
</feature>
<evidence type="ECO:0000256" key="3">
    <source>
        <dbReference type="ARBA" id="ARBA00022989"/>
    </source>
</evidence>
<protein>
    <recommendedName>
        <fullName evidence="6">NfeD-like C-terminal domain-containing protein</fullName>
    </recommendedName>
</protein>
<evidence type="ECO:0000313" key="8">
    <source>
        <dbReference type="Proteomes" id="UP000188169"/>
    </source>
</evidence>
<comment type="subcellular location">
    <subcellularLocation>
        <location evidence="1">Membrane</location>
        <topology evidence="1">Multi-pass membrane protein</topology>
    </subcellularLocation>
</comment>
<evidence type="ECO:0000259" key="6">
    <source>
        <dbReference type="Pfam" id="PF01957"/>
    </source>
</evidence>
<dbReference type="AlphaFoldDB" id="A0A1R4EGT9"/>
<dbReference type="InterPro" id="IPR012340">
    <property type="entry name" value="NA-bd_OB-fold"/>
</dbReference>
<dbReference type="OrthoDB" id="8536525at2"/>
<feature type="transmembrane region" description="Helical" evidence="5">
    <location>
        <begin position="6"/>
        <end position="23"/>
    </location>
</feature>
<evidence type="ECO:0000256" key="2">
    <source>
        <dbReference type="ARBA" id="ARBA00022692"/>
    </source>
</evidence>